<protein>
    <submittedName>
        <fullName evidence="4">Acid shock protein</fullName>
    </submittedName>
</protein>
<evidence type="ECO:0000256" key="2">
    <source>
        <dbReference type="RuleBase" id="RU003616"/>
    </source>
</evidence>
<dbReference type="STRING" id="1945520.A1019T_00554"/>
<dbReference type="OrthoDB" id="9792695at2"/>
<reference evidence="5" key="1">
    <citation type="submission" date="2017-02" db="EMBL/GenBank/DDBJ databases">
        <authorList>
            <person name="Mornico D."/>
        </authorList>
    </citation>
    <scope>NUCLEOTIDE SEQUENCE [LARGE SCALE GENOMIC DNA]</scope>
</reference>
<gene>
    <name evidence="4" type="ORF">A1019T_00554</name>
</gene>
<dbReference type="EMBL" id="FUGD01000050">
    <property type="protein sequence ID" value="SJM36593.1"/>
    <property type="molecule type" value="Genomic_DNA"/>
</dbReference>
<dbReference type="CDD" id="cd06464">
    <property type="entry name" value="ACD_sHsps-like"/>
    <property type="match status" value="1"/>
</dbReference>
<evidence type="ECO:0000313" key="4">
    <source>
        <dbReference type="EMBL" id="SJM36593.1"/>
    </source>
</evidence>
<sequence length="142" mass="15698">MNKLVTRNSIFDSLFDEMSPSFLMRPLHGDALPAASKIKIDVSEKDDTFFVNAEVPGVAKEDIDLSISGDVVSISAEIAQKDEQKEGNKVLRSERYYGSVSRSFQLPEKIDVDKAEASYENGILQLSLPKLTGSTSKKLEIK</sequence>
<dbReference type="InterPro" id="IPR031107">
    <property type="entry name" value="Small_HSP"/>
</dbReference>
<dbReference type="AlphaFoldDB" id="A0A1R4EDM3"/>
<dbReference type="PROSITE" id="PS01031">
    <property type="entry name" value="SHSP"/>
    <property type="match status" value="1"/>
</dbReference>
<dbReference type="InterPro" id="IPR008978">
    <property type="entry name" value="HSP20-like_chaperone"/>
</dbReference>
<organism evidence="4 5">
    <name type="scientific">Psychrobacter pasteurii</name>
    <dbReference type="NCBI Taxonomy" id="1945520"/>
    <lineage>
        <taxon>Bacteria</taxon>
        <taxon>Pseudomonadati</taxon>
        <taxon>Pseudomonadota</taxon>
        <taxon>Gammaproteobacteria</taxon>
        <taxon>Moraxellales</taxon>
        <taxon>Moraxellaceae</taxon>
        <taxon>Psychrobacter</taxon>
    </lineage>
</organism>
<evidence type="ECO:0000313" key="5">
    <source>
        <dbReference type="Proteomes" id="UP000188169"/>
    </source>
</evidence>
<comment type="similarity">
    <text evidence="1 2">Belongs to the small heat shock protein (HSP20) family.</text>
</comment>
<dbReference type="Proteomes" id="UP000188169">
    <property type="component" value="Unassembled WGS sequence"/>
</dbReference>
<dbReference type="Gene3D" id="2.60.40.790">
    <property type="match status" value="1"/>
</dbReference>
<name>A0A1R4EDM3_9GAMM</name>
<evidence type="ECO:0000256" key="1">
    <source>
        <dbReference type="PROSITE-ProRule" id="PRU00285"/>
    </source>
</evidence>
<feature type="domain" description="SHSP" evidence="3">
    <location>
        <begin position="31"/>
        <end position="142"/>
    </location>
</feature>
<dbReference type="InterPro" id="IPR002068">
    <property type="entry name" value="A-crystallin/Hsp20_dom"/>
</dbReference>
<dbReference type="RefSeq" id="WP_077447993.1">
    <property type="nucleotide sequence ID" value="NZ_FUGD01000050.1"/>
</dbReference>
<accession>A0A1R4EDM3</accession>
<evidence type="ECO:0000259" key="3">
    <source>
        <dbReference type="PROSITE" id="PS01031"/>
    </source>
</evidence>
<dbReference type="PANTHER" id="PTHR11527">
    <property type="entry name" value="HEAT-SHOCK PROTEIN 20 FAMILY MEMBER"/>
    <property type="match status" value="1"/>
</dbReference>
<keyword evidence="5" id="KW-1185">Reference proteome</keyword>
<dbReference type="Pfam" id="PF00011">
    <property type="entry name" value="HSP20"/>
    <property type="match status" value="1"/>
</dbReference>
<proteinExistence type="inferred from homology"/>
<dbReference type="SUPFAM" id="SSF49764">
    <property type="entry name" value="HSP20-like chaperones"/>
    <property type="match status" value="1"/>
</dbReference>